<gene>
    <name evidence="1" type="ORF">FTV88_1456</name>
</gene>
<dbReference type="EMBL" id="CP045875">
    <property type="protein sequence ID" value="QGG47603.1"/>
    <property type="molecule type" value="Genomic_DNA"/>
</dbReference>
<dbReference type="AlphaFoldDB" id="A0A5Q2N1B6"/>
<evidence type="ECO:0000313" key="1">
    <source>
        <dbReference type="EMBL" id="QGG47603.1"/>
    </source>
</evidence>
<evidence type="ECO:0000313" key="2">
    <source>
        <dbReference type="Proteomes" id="UP000366051"/>
    </source>
</evidence>
<sequence>MFPPEKPKPRVISVTLRPGDRLVVSCDRRKRKKSCCRPILM</sequence>
<organism evidence="1 2">
    <name type="scientific">Heliorestis convoluta</name>
    <dbReference type="NCBI Taxonomy" id="356322"/>
    <lineage>
        <taxon>Bacteria</taxon>
        <taxon>Bacillati</taxon>
        <taxon>Bacillota</taxon>
        <taxon>Clostridia</taxon>
        <taxon>Eubacteriales</taxon>
        <taxon>Heliobacteriaceae</taxon>
        <taxon>Heliorestis</taxon>
    </lineage>
</organism>
<accession>A0A5Q2N1B6</accession>
<protein>
    <submittedName>
        <fullName evidence="1">Uncharacterized protein</fullName>
    </submittedName>
</protein>
<proteinExistence type="predicted"/>
<dbReference type="Proteomes" id="UP000366051">
    <property type="component" value="Chromosome"/>
</dbReference>
<reference evidence="2" key="1">
    <citation type="submission" date="2019-11" db="EMBL/GenBank/DDBJ databases">
        <title>Genome sequence of Heliorestis convoluta strain HH, an alkaliphilic and minimalistic phototrophic bacterium from a soda lake in Egypt.</title>
        <authorList>
            <person name="Dewey E.D."/>
            <person name="Stokes L.M."/>
            <person name="Burchell B.M."/>
            <person name="Shaffer K.N."/>
            <person name="Huntington A.M."/>
            <person name="Baker J.M."/>
            <person name="Nadendla S."/>
            <person name="Giglio M.G."/>
            <person name="Touchman J.W."/>
            <person name="Blankenship R.E."/>
            <person name="Madigan M.T."/>
            <person name="Sattley W.M."/>
        </authorList>
    </citation>
    <scope>NUCLEOTIDE SEQUENCE [LARGE SCALE GENOMIC DNA]</scope>
    <source>
        <strain evidence="2">HH</strain>
    </source>
</reference>
<dbReference type="KEGG" id="hcv:FTV88_1456"/>
<dbReference type="RefSeq" id="WP_279236978.1">
    <property type="nucleotide sequence ID" value="NZ_CP045875.1"/>
</dbReference>
<name>A0A5Q2N1B6_9FIRM</name>
<keyword evidence="2" id="KW-1185">Reference proteome</keyword>